<proteinExistence type="predicted"/>
<protein>
    <submittedName>
        <fullName evidence="7">Patatin-like phospholipase family protein</fullName>
    </submittedName>
</protein>
<dbReference type="PANTHER" id="PTHR14226">
    <property type="entry name" value="NEUROPATHY TARGET ESTERASE/SWISS CHEESE D.MELANOGASTER"/>
    <property type="match status" value="1"/>
</dbReference>
<evidence type="ECO:0000256" key="1">
    <source>
        <dbReference type="ARBA" id="ARBA00022801"/>
    </source>
</evidence>
<keyword evidence="2 4" id="KW-0442">Lipid degradation</keyword>
<feature type="compositionally biased region" description="Polar residues" evidence="5">
    <location>
        <begin position="376"/>
        <end position="393"/>
    </location>
</feature>
<feature type="domain" description="PNPLA" evidence="6">
    <location>
        <begin position="84"/>
        <end position="275"/>
    </location>
</feature>
<dbReference type="CDD" id="cd07205">
    <property type="entry name" value="Pat_PNPLA6_PNPLA7_NTE1_like"/>
    <property type="match status" value="1"/>
</dbReference>
<dbReference type="InterPro" id="IPR050301">
    <property type="entry name" value="NTE"/>
</dbReference>
<keyword evidence="1 4" id="KW-0378">Hydrolase</keyword>
<reference evidence="7" key="2">
    <citation type="journal article" date="2021" name="PeerJ">
        <title>Extensive microbial diversity within the chicken gut microbiome revealed by metagenomics and culture.</title>
        <authorList>
            <person name="Gilroy R."/>
            <person name="Ravi A."/>
            <person name="Getino M."/>
            <person name="Pursley I."/>
            <person name="Horton D.L."/>
            <person name="Alikhan N.F."/>
            <person name="Baker D."/>
            <person name="Gharbi K."/>
            <person name="Hall N."/>
            <person name="Watson M."/>
            <person name="Adriaenssens E.M."/>
            <person name="Foster-Nyarko E."/>
            <person name="Jarju S."/>
            <person name="Secka A."/>
            <person name="Antonio M."/>
            <person name="Oren A."/>
            <person name="Chaudhuri R.R."/>
            <person name="La Ragione R."/>
            <person name="Hildebrand F."/>
            <person name="Pallen M.J."/>
        </authorList>
    </citation>
    <scope>NUCLEOTIDE SEQUENCE</scope>
    <source>
        <strain evidence="7">10532</strain>
    </source>
</reference>
<dbReference type="Gene3D" id="2.40.160.50">
    <property type="entry name" value="membrane protein fhac: a member of the omp85/tpsb transporter family"/>
    <property type="match status" value="1"/>
</dbReference>
<feature type="active site" description="Proton acceptor" evidence="4">
    <location>
        <position position="262"/>
    </location>
</feature>
<evidence type="ECO:0000256" key="4">
    <source>
        <dbReference type="PROSITE-ProRule" id="PRU01161"/>
    </source>
</evidence>
<evidence type="ECO:0000313" key="8">
    <source>
        <dbReference type="Proteomes" id="UP000823638"/>
    </source>
</evidence>
<dbReference type="InterPro" id="IPR016035">
    <property type="entry name" value="Acyl_Trfase/lysoPLipase"/>
</dbReference>
<evidence type="ECO:0000313" key="7">
    <source>
        <dbReference type="EMBL" id="MBO8457390.1"/>
    </source>
</evidence>
<keyword evidence="3 4" id="KW-0443">Lipid metabolism</keyword>
<dbReference type="GO" id="GO:0016787">
    <property type="term" value="F:hydrolase activity"/>
    <property type="evidence" value="ECO:0007669"/>
    <property type="project" value="UniProtKB-UniRule"/>
</dbReference>
<feature type="short sequence motif" description="GXGXXG" evidence="4">
    <location>
        <begin position="88"/>
        <end position="93"/>
    </location>
</feature>
<feature type="active site" description="Nucleophile" evidence="4">
    <location>
        <position position="117"/>
    </location>
</feature>
<dbReference type="Proteomes" id="UP000823638">
    <property type="component" value="Unassembled WGS sequence"/>
</dbReference>
<comment type="caution">
    <text evidence="7">The sequence shown here is derived from an EMBL/GenBank/DDBJ whole genome shotgun (WGS) entry which is preliminary data.</text>
</comment>
<dbReference type="AlphaFoldDB" id="A0A9D9HPB8"/>
<dbReference type="PROSITE" id="PS51635">
    <property type="entry name" value="PNPLA"/>
    <property type="match status" value="1"/>
</dbReference>
<accession>A0A9D9HPB8</accession>
<evidence type="ECO:0000256" key="2">
    <source>
        <dbReference type="ARBA" id="ARBA00022963"/>
    </source>
</evidence>
<evidence type="ECO:0000259" key="6">
    <source>
        <dbReference type="PROSITE" id="PS51635"/>
    </source>
</evidence>
<evidence type="ECO:0000256" key="5">
    <source>
        <dbReference type="SAM" id="MobiDB-lite"/>
    </source>
</evidence>
<dbReference type="GO" id="GO:0016042">
    <property type="term" value="P:lipid catabolic process"/>
    <property type="evidence" value="ECO:0007669"/>
    <property type="project" value="UniProtKB-UniRule"/>
</dbReference>
<dbReference type="InterPro" id="IPR002641">
    <property type="entry name" value="PNPLA_dom"/>
</dbReference>
<reference evidence="7" key="1">
    <citation type="submission" date="2020-10" db="EMBL/GenBank/DDBJ databases">
        <authorList>
            <person name="Gilroy R."/>
        </authorList>
    </citation>
    <scope>NUCLEOTIDE SEQUENCE</scope>
    <source>
        <strain evidence="7">10532</strain>
    </source>
</reference>
<dbReference type="SUPFAM" id="SSF52151">
    <property type="entry name" value="FabD/lysophospholipase-like"/>
    <property type="match status" value="1"/>
</dbReference>
<evidence type="ECO:0000256" key="3">
    <source>
        <dbReference type="ARBA" id="ARBA00023098"/>
    </source>
</evidence>
<organism evidence="7 8">
    <name type="scientific">Candidatus Gallitreponema excrementavium</name>
    <dbReference type="NCBI Taxonomy" id="2840840"/>
    <lineage>
        <taxon>Bacteria</taxon>
        <taxon>Pseudomonadati</taxon>
        <taxon>Spirochaetota</taxon>
        <taxon>Spirochaetia</taxon>
        <taxon>Spirochaetales</taxon>
        <taxon>Candidatus Gallitreponema</taxon>
    </lineage>
</organism>
<dbReference type="PANTHER" id="PTHR14226:SF29">
    <property type="entry name" value="NEUROPATHY TARGET ESTERASE SWS"/>
    <property type="match status" value="1"/>
</dbReference>
<dbReference type="Gene3D" id="3.40.1090.10">
    <property type="entry name" value="Cytosolic phospholipase A2 catalytic domain"/>
    <property type="match status" value="2"/>
</dbReference>
<dbReference type="Pfam" id="PF01734">
    <property type="entry name" value="Patatin"/>
    <property type="match status" value="1"/>
</dbReference>
<feature type="short sequence motif" description="GXSXG" evidence="4">
    <location>
        <begin position="115"/>
        <end position="119"/>
    </location>
</feature>
<dbReference type="EMBL" id="JADIMM010000057">
    <property type="protein sequence ID" value="MBO8457390.1"/>
    <property type="molecule type" value="Genomic_DNA"/>
</dbReference>
<feature type="short sequence motif" description="DGA/G" evidence="4">
    <location>
        <begin position="262"/>
        <end position="264"/>
    </location>
</feature>
<gene>
    <name evidence="7" type="ORF">IAA81_04080</name>
</gene>
<name>A0A9D9HPB8_9SPIR</name>
<feature type="region of interest" description="Disordered" evidence="5">
    <location>
        <begin position="374"/>
        <end position="402"/>
    </location>
</feature>
<sequence length="885" mass="98990">MKNTGLSASSKKIILFLVLAQFFCFKNFSLDFSSNDENPYMEKKNTEKQFLFPVQSTDKSFKTYPTTEEIILNAHKENRKSVALVLSGGGAKGFGQTGLLKELERAGIPVDMVIGSSAGALIGGFYAAGYRPEEIEEIALEMDWPELFSDESRNLYETYSKTTRNDRYFLDLGVSRNFKMEIGSSILSGQRILNLFKEKTVKIPCLESFNQLPVPYRAVALDIITGEPILLDKGDLSEAMRASMNLPAVFSPFTIGDTTYIDGGIIEHLPVQLARNMGFEIIISIDTGDPLVNQLAVFESNPMVSLTQMLNITQNRKNKLEKSLSDYNFTPPLDQYNMTSFLDTREIIRIGNEAAGKERENLADLKKKIFNGSVPGGQNNSTSLPETEISGNTVNGGAGVPEKPDYKNLPYYKLETVEITGCLDSDNNFIKREIQKILGKPFTEEAAGKLLEALFARGNYKKITAKIEYADNRINPQREDNPDIPFEPGRESRARPVPSLLFIAGDFEKSGGRENSFNNTETARPETENTTPGILHIEMVPEGKRGHSLRFGINYNTTLGMESEGKILIHNNFIMRDITNTGSALSAKISLLDNFVGEINFFQPIYDLIFLELDGKYKNSFDIFYQQKDFPILLASQSQTVETELKGGFFINSNTWIYGTAGYQWLEAPEFKDSRQLQINHILKAKAGLCTNNLNREVFPTWGWFNSFEMEAGFPVTNNKNTGYWAKDKTFIKLTEKGKFILPIGEKFRFIFDIFWGTEIREILNTLSPVSSFLGYSLGDREFFPHIVNKTDFANHKGAFKISASTNPLSPITPLGGEGFFTAGFAVGNVWDSYRDFFTEPEIEMAGTLGLGVLINEAFSLNFRIGAGSSKKEIMPFLAIDIGAI</sequence>